<dbReference type="KEGG" id="slim:SCL_2659"/>
<evidence type="ECO:0000259" key="2">
    <source>
        <dbReference type="PROSITE" id="PS50042"/>
    </source>
</evidence>
<dbReference type="PROSITE" id="PS50042">
    <property type="entry name" value="CNMP_BINDING_3"/>
    <property type="match status" value="1"/>
</dbReference>
<organism evidence="3 4">
    <name type="scientific">Sulfuricaulis limicola</name>
    <dbReference type="NCBI Taxonomy" id="1620215"/>
    <lineage>
        <taxon>Bacteria</taxon>
        <taxon>Pseudomonadati</taxon>
        <taxon>Pseudomonadota</taxon>
        <taxon>Gammaproteobacteria</taxon>
        <taxon>Acidiferrobacterales</taxon>
        <taxon>Acidiferrobacteraceae</taxon>
        <taxon>Sulfuricaulis</taxon>
    </lineage>
</organism>
<evidence type="ECO:0000313" key="4">
    <source>
        <dbReference type="Proteomes" id="UP000243180"/>
    </source>
</evidence>
<evidence type="ECO:0000256" key="1">
    <source>
        <dbReference type="SAM" id="Phobius"/>
    </source>
</evidence>
<protein>
    <recommendedName>
        <fullName evidence="2">Cyclic nucleotide-binding domain-containing protein</fullName>
    </recommendedName>
</protein>
<dbReference type="Proteomes" id="UP000243180">
    <property type="component" value="Chromosome"/>
</dbReference>
<dbReference type="EMBL" id="AP014879">
    <property type="protein sequence ID" value="BAV34936.1"/>
    <property type="molecule type" value="Genomic_DNA"/>
</dbReference>
<dbReference type="SMART" id="SM00100">
    <property type="entry name" value="cNMP"/>
    <property type="match status" value="1"/>
</dbReference>
<dbReference type="PANTHER" id="PTHR24567:SF74">
    <property type="entry name" value="HTH-TYPE TRANSCRIPTIONAL REGULATOR ARCR"/>
    <property type="match status" value="1"/>
</dbReference>
<dbReference type="InterPro" id="IPR014710">
    <property type="entry name" value="RmlC-like_jellyroll"/>
</dbReference>
<name>A0A1B4XJF4_9GAMM</name>
<dbReference type="PANTHER" id="PTHR24567">
    <property type="entry name" value="CRP FAMILY TRANSCRIPTIONAL REGULATORY PROTEIN"/>
    <property type="match status" value="1"/>
</dbReference>
<dbReference type="CDD" id="cd00038">
    <property type="entry name" value="CAP_ED"/>
    <property type="match status" value="1"/>
</dbReference>
<feature type="transmembrane region" description="Helical" evidence="1">
    <location>
        <begin position="51"/>
        <end position="71"/>
    </location>
</feature>
<dbReference type="Pfam" id="PF00027">
    <property type="entry name" value="cNMP_binding"/>
    <property type="match status" value="1"/>
</dbReference>
<dbReference type="AlphaFoldDB" id="A0A1B4XJF4"/>
<dbReference type="InterPro" id="IPR050397">
    <property type="entry name" value="Env_Response_Regulators"/>
</dbReference>
<feature type="transmembrane region" description="Helical" evidence="1">
    <location>
        <begin position="160"/>
        <end position="179"/>
    </location>
</feature>
<dbReference type="GO" id="GO:0005829">
    <property type="term" value="C:cytosol"/>
    <property type="evidence" value="ECO:0007669"/>
    <property type="project" value="TreeGrafter"/>
</dbReference>
<keyword evidence="1" id="KW-0812">Transmembrane</keyword>
<keyword evidence="1" id="KW-1133">Transmembrane helix</keyword>
<feature type="transmembrane region" description="Helical" evidence="1">
    <location>
        <begin position="6"/>
        <end position="30"/>
    </location>
</feature>
<feature type="domain" description="Cyclic nucleotide-binding" evidence="2">
    <location>
        <begin position="202"/>
        <end position="298"/>
    </location>
</feature>
<feature type="transmembrane region" description="Helical" evidence="1">
    <location>
        <begin position="83"/>
        <end position="103"/>
    </location>
</feature>
<dbReference type="InterPro" id="IPR000595">
    <property type="entry name" value="cNMP-bd_dom"/>
</dbReference>
<dbReference type="RefSeq" id="WP_096361630.1">
    <property type="nucleotide sequence ID" value="NZ_AP014879.1"/>
</dbReference>
<dbReference type="SUPFAM" id="SSF51206">
    <property type="entry name" value="cAMP-binding domain-like"/>
    <property type="match status" value="1"/>
</dbReference>
<reference evidence="3 4" key="1">
    <citation type="submission" date="2015-05" db="EMBL/GenBank/DDBJ databases">
        <title>Complete genome sequence of a sulfur-oxidizing gammaproteobacterium strain HA5.</title>
        <authorList>
            <person name="Miura A."/>
            <person name="Kojima H."/>
            <person name="Fukui M."/>
        </authorList>
    </citation>
    <scope>NUCLEOTIDE SEQUENCE [LARGE SCALE GENOMIC DNA]</scope>
    <source>
        <strain evidence="3 4">HA5</strain>
    </source>
</reference>
<dbReference type="OrthoDB" id="6890349at2"/>
<dbReference type="GO" id="GO:0003700">
    <property type="term" value="F:DNA-binding transcription factor activity"/>
    <property type="evidence" value="ECO:0007669"/>
    <property type="project" value="TreeGrafter"/>
</dbReference>
<accession>A0A1B4XJF4</accession>
<keyword evidence="1" id="KW-0472">Membrane</keyword>
<feature type="transmembrane region" description="Helical" evidence="1">
    <location>
        <begin position="123"/>
        <end position="148"/>
    </location>
</feature>
<dbReference type="Gene3D" id="2.60.120.10">
    <property type="entry name" value="Jelly Rolls"/>
    <property type="match status" value="1"/>
</dbReference>
<keyword evidence="4" id="KW-1185">Reference proteome</keyword>
<proteinExistence type="predicted"/>
<sequence>MLKTLIVYIHLLATAFALVELLKFDIRLLWNLNRPLAAADLQRLISTKNTVTLALVVLWITGIWFVVNGVIDEPDKYLTNQKLWMKLFTVSLLTVNGMLMHSVGFARLRPGVVFSQMALRGQWILLGMGVVSSVSWMFAAFLGIARVWNYSASFHDLFVMYLWFLWGGFTAASLPLLYLRLRHNNARVSDTLKFNLLKTLSLFHGFSDAILWEFLHLSEWRRLKPEQTLIEEGKAARSFYILANGEASVEKNGKPIGVLKVGDYFGEIAYIREQAATRAATVTTRSEAMVIRVKSETLTTASDELRFSLHRAFLRALDERQTRTEYQLAAP</sequence>
<evidence type="ECO:0000313" key="3">
    <source>
        <dbReference type="EMBL" id="BAV34936.1"/>
    </source>
</evidence>
<gene>
    <name evidence="3" type="ORF">SCL_2659</name>
</gene>
<dbReference type="InParanoid" id="A0A1B4XJF4"/>
<dbReference type="InterPro" id="IPR018490">
    <property type="entry name" value="cNMP-bd_dom_sf"/>
</dbReference>